<organism evidence="9 10">
    <name type="scientific">Albula goreensis</name>
    <dbReference type="NCBI Taxonomy" id="1534307"/>
    <lineage>
        <taxon>Eukaryota</taxon>
        <taxon>Metazoa</taxon>
        <taxon>Chordata</taxon>
        <taxon>Craniata</taxon>
        <taxon>Vertebrata</taxon>
        <taxon>Euteleostomi</taxon>
        <taxon>Actinopterygii</taxon>
        <taxon>Neopterygii</taxon>
        <taxon>Teleostei</taxon>
        <taxon>Albuliformes</taxon>
        <taxon>Albulidae</taxon>
        <taxon>Albula</taxon>
    </lineage>
</organism>
<evidence type="ECO:0000256" key="5">
    <source>
        <dbReference type="ARBA" id="ARBA00023136"/>
    </source>
</evidence>
<dbReference type="AlphaFoldDB" id="A0A8T3CQH8"/>
<dbReference type="OrthoDB" id="9903800at2759"/>
<evidence type="ECO:0000256" key="2">
    <source>
        <dbReference type="ARBA" id="ARBA00006165"/>
    </source>
</evidence>
<comment type="subcellular location">
    <subcellularLocation>
        <location evidence="1">Membrane</location>
        <topology evidence="1">Single-pass membrane protein</topology>
    </subcellularLocation>
</comment>
<proteinExistence type="inferred from homology"/>
<keyword evidence="5 7" id="KW-0472">Membrane</keyword>
<evidence type="ECO:0000256" key="6">
    <source>
        <dbReference type="SAM" id="MobiDB-lite"/>
    </source>
</evidence>
<dbReference type="InterPro" id="IPR052502">
    <property type="entry name" value="FAM241_domain"/>
</dbReference>
<feature type="transmembrane region" description="Helical" evidence="7">
    <location>
        <begin position="97"/>
        <end position="127"/>
    </location>
</feature>
<dbReference type="PANTHER" id="PTHR33690:SF1">
    <property type="entry name" value="FAMILY WITH SEQUENCE SIMILARITY 241 MEMBER A"/>
    <property type="match status" value="1"/>
</dbReference>
<feature type="domain" description="DUF4605" evidence="8">
    <location>
        <begin position="70"/>
        <end position="128"/>
    </location>
</feature>
<evidence type="ECO:0000256" key="1">
    <source>
        <dbReference type="ARBA" id="ARBA00004167"/>
    </source>
</evidence>
<protein>
    <recommendedName>
        <fullName evidence="8">DUF4605 domain-containing protein</fullName>
    </recommendedName>
</protein>
<evidence type="ECO:0000256" key="7">
    <source>
        <dbReference type="SAM" id="Phobius"/>
    </source>
</evidence>
<dbReference type="GO" id="GO:0016020">
    <property type="term" value="C:membrane"/>
    <property type="evidence" value="ECO:0007669"/>
    <property type="project" value="UniProtKB-SubCell"/>
</dbReference>
<comment type="caution">
    <text evidence="9">The sequence shown here is derived from an EMBL/GenBank/DDBJ whole genome shotgun (WGS) entry which is preliminary data.</text>
</comment>
<keyword evidence="10" id="KW-1185">Reference proteome</keyword>
<evidence type="ECO:0000256" key="3">
    <source>
        <dbReference type="ARBA" id="ARBA00022692"/>
    </source>
</evidence>
<dbReference type="PANTHER" id="PTHR33690">
    <property type="entry name" value="DUF4605 DOMAIN-CONTAINING PROTEIN"/>
    <property type="match status" value="1"/>
</dbReference>
<dbReference type="InterPro" id="IPR027953">
    <property type="entry name" value="DUF4605"/>
</dbReference>
<feature type="region of interest" description="Disordered" evidence="6">
    <location>
        <begin position="33"/>
        <end position="59"/>
    </location>
</feature>
<sequence length="129" mass="14661">MAALCPNMNDQSVIHRRDFQELENTRRRYHSHSAVNHTTAGRTGQAGLRRSMPDSAPRPPPIDDCERLGTLFGELNKCLRSIGFTQMYFGEKIVEPVIIVFFWMLLWFLGIQALGLVGALCIVIIFIQK</sequence>
<dbReference type="Pfam" id="PF15378">
    <property type="entry name" value="DUF4605"/>
    <property type="match status" value="1"/>
</dbReference>
<comment type="similarity">
    <text evidence="2">Belongs to the FAM241 family.</text>
</comment>
<evidence type="ECO:0000259" key="8">
    <source>
        <dbReference type="Pfam" id="PF15378"/>
    </source>
</evidence>
<evidence type="ECO:0000313" key="10">
    <source>
        <dbReference type="Proteomes" id="UP000829720"/>
    </source>
</evidence>
<gene>
    <name evidence="9" type="ORF">AGOR_G00189330</name>
</gene>
<reference evidence="9" key="1">
    <citation type="submission" date="2021-01" db="EMBL/GenBank/DDBJ databases">
        <authorList>
            <person name="Zahm M."/>
            <person name="Roques C."/>
            <person name="Cabau C."/>
            <person name="Klopp C."/>
            <person name="Donnadieu C."/>
            <person name="Jouanno E."/>
            <person name="Lampietro C."/>
            <person name="Louis A."/>
            <person name="Herpin A."/>
            <person name="Echchiki A."/>
            <person name="Berthelot C."/>
            <person name="Parey E."/>
            <person name="Roest-Crollius H."/>
            <person name="Braasch I."/>
            <person name="Postlethwait J."/>
            <person name="Bobe J."/>
            <person name="Montfort J."/>
            <person name="Bouchez O."/>
            <person name="Begum T."/>
            <person name="Mejri S."/>
            <person name="Adams A."/>
            <person name="Chen W.-J."/>
            <person name="Guiguen Y."/>
        </authorList>
    </citation>
    <scope>NUCLEOTIDE SEQUENCE</scope>
    <source>
        <tissue evidence="9">Blood</tissue>
    </source>
</reference>
<evidence type="ECO:0000256" key="4">
    <source>
        <dbReference type="ARBA" id="ARBA00022989"/>
    </source>
</evidence>
<keyword evidence="3 7" id="KW-0812">Transmembrane</keyword>
<evidence type="ECO:0000313" key="9">
    <source>
        <dbReference type="EMBL" id="KAI1887343.1"/>
    </source>
</evidence>
<keyword evidence="4 7" id="KW-1133">Transmembrane helix</keyword>
<accession>A0A8T3CQH8</accession>
<name>A0A8T3CQH8_9TELE</name>
<dbReference type="EMBL" id="JAERUA010000018">
    <property type="protein sequence ID" value="KAI1887343.1"/>
    <property type="molecule type" value="Genomic_DNA"/>
</dbReference>
<feature type="compositionally biased region" description="Polar residues" evidence="6">
    <location>
        <begin position="33"/>
        <end position="42"/>
    </location>
</feature>
<dbReference type="Proteomes" id="UP000829720">
    <property type="component" value="Unassembled WGS sequence"/>
</dbReference>